<sequence length="111" mass="12752">MDVIIGMDWLSSNDILLDCCKKLVLFSDNLSQKATTSSYLNTIQVEECFYKKVPEFLLHSLKSEVEQDISSIPIVKEFPTEMVSRLTLVRLKQYYIGKDQSLSPRLGVSWD</sequence>
<organism evidence="1 2">
    <name type="scientific">Stylosanthes scabra</name>
    <dbReference type="NCBI Taxonomy" id="79078"/>
    <lineage>
        <taxon>Eukaryota</taxon>
        <taxon>Viridiplantae</taxon>
        <taxon>Streptophyta</taxon>
        <taxon>Embryophyta</taxon>
        <taxon>Tracheophyta</taxon>
        <taxon>Spermatophyta</taxon>
        <taxon>Magnoliopsida</taxon>
        <taxon>eudicotyledons</taxon>
        <taxon>Gunneridae</taxon>
        <taxon>Pentapetalae</taxon>
        <taxon>rosids</taxon>
        <taxon>fabids</taxon>
        <taxon>Fabales</taxon>
        <taxon>Fabaceae</taxon>
        <taxon>Papilionoideae</taxon>
        <taxon>50 kb inversion clade</taxon>
        <taxon>dalbergioids sensu lato</taxon>
        <taxon>Dalbergieae</taxon>
        <taxon>Pterocarpus clade</taxon>
        <taxon>Stylosanthes</taxon>
    </lineage>
</organism>
<evidence type="ECO:0000313" key="1">
    <source>
        <dbReference type="EMBL" id="MED6199104.1"/>
    </source>
</evidence>
<name>A0ABU6XPW3_9FABA</name>
<reference evidence="1 2" key="1">
    <citation type="journal article" date="2023" name="Plants (Basel)">
        <title>Bridging the Gap: Combining Genomics and Transcriptomics Approaches to Understand Stylosanthes scabra, an Orphan Legume from the Brazilian Caatinga.</title>
        <authorList>
            <person name="Ferreira-Neto J.R.C."/>
            <person name="da Silva M.D."/>
            <person name="Binneck E."/>
            <person name="de Melo N.F."/>
            <person name="da Silva R.H."/>
            <person name="de Melo A.L.T.M."/>
            <person name="Pandolfi V."/>
            <person name="Bustamante F.O."/>
            <person name="Brasileiro-Vidal A.C."/>
            <person name="Benko-Iseppon A.M."/>
        </authorList>
    </citation>
    <scope>NUCLEOTIDE SEQUENCE [LARGE SCALE GENOMIC DNA]</scope>
    <source>
        <tissue evidence="1">Leaves</tissue>
    </source>
</reference>
<keyword evidence="2" id="KW-1185">Reference proteome</keyword>
<dbReference type="EMBL" id="JASCZI010212316">
    <property type="protein sequence ID" value="MED6199104.1"/>
    <property type="molecule type" value="Genomic_DNA"/>
</dbReference>
<protein>
    <submittedName>
        <fullName evidence="1">Uncharacterized protein</fullName>
    </submittedName>
</protein>
<evidence type="ECO:0000313" key="2">
    <source>
        <dbReference type="Proteomes" id="UP001341840"/>
    </source>
</evidence>
<comment type="caution">
    <text evidence="1">The sequence shown here is derived from an EMBL/GenBank/DDBJ whole genome shotgun (WGS) entry which is preliminary data.</text>
</comment>
<dbReference type="Proteomes" id="UP001341840">
    <property type="component" value="Unassembled WGS sequence"/>
</dbReference>
<gene>
    <name evidence="1" type="ORF">PIB30_072739</name>
</gene>
<dbReference type="Pfam" id="PF08284">
    <property type="entry name" value="RVP_2"/>
    <property type="match status" value="1"/>
</dbReference>
<accession>A0ABU6XPW3</accession>
<proteinExistence type="predicted"/>